<sequence>MPNVTVSVDDTLKEQMDDHPEINWSEVARQAIREKIHDLEVMEQLVEGSELTQEDVDELAAQIDRAATEEAMADLDDQADA</sequence>
<dbReference type="HOGENOM" id="CLU_175270_3_1_2"/>
<dbReference type="Proteomes" id="UP000030710">
    <property type="component" value="Unassembled WGS sequence"/>
</dbReference>
<reference evidence="1 2" key="1">
    <citation type="journal article" date="2013" name="PLoS ONE">
        <title>Assembly-driven community genomics of a hypersaline microbial ecosystem.</title>
        <authorList>
            <person name="Podell S."/>
            <person name="Ugalde J.A."/>
            <person name="Narasingarao P."/>
            <person name="Banfield J.F."/>
            <person name="Heidelberg K.B."/>
            <person name="Allen E.E."/>
        </authorList>
    </citation>
    <scope>NUCLEOTIDE SEQUENCE [LARGE SCALE GENOMIC DNA]</scope>
    <source>
        <strain evidence="2">J07HQW2</strain>
    </source>
</reference>
<accession>U1NAM5</accession>
<protein>
    <submittedName>
        <fullName evidence="1">Uncharacterized protein</fullName>
    </submittedName>
</protein>
<evidence type="ECO:0000313" key="2">
    <source>
        <dbReference type="Proteomes" id="UP000030710"/>
    </source>
</evidence>
<organism evidence="1 2">
    <name type="scientific">Haloquadratum walsbyi J07HQW2</name>
    <dbReference type="NCBI Taxonomy" id="1238425"/>
    <lineage>
        <taxon>Archaea</taxon>
        <taxon>Methanobacteriati</taxon>
        <taxon>Methanobacteriota</taxon>
        <taxon>Stenosarchaea group</taxon>
        <taxon>Halobacteria</taxon>
        <taxon>Halobacteriales</taxon>
        <taxon>Haloferacaceae</taxon>
        <taxon>Haloquadratum</taxon>
    </lineage>
</organism>
<evidence type="ECO:0000313" key="1">
    <source>
        <dbReference type="EMBL" id="ERG93860.1"/>
    </source>
</evidence>
<dbReference type="AlphaFoldDB" id="U1NAM5"/>
<name>U1NAM5_9EURY</name>
<gene>
    <name evidence="1" type="ORF">J07HQW2_00294</name>
</gene>
<dbReference type="RefSeq" id="WP_021053354.1">
    <property type="nucleotide sequence ID" value="NZ_KE356561.1"/>
</dbReference>
<dbReference type="EMBL" id="KE356561">
    <property type="protein sequence ID" value="ERG93860.1"/>
    <property type="molecule type" value="Genomic_DNA"/>
</dbReference>
<dbReference type="STRING" id="1238425.J07HQW2_00294"/>
<proteinExistence type="predicted"/>
<dbReference type="eggNOG" id="arCOG07235">
    <property type="taxonomic scope" value="Archaea"/>
</dbReference>